<dbReference type="SMART" id="SM00345">
    <property type="entry name" value="HTH_GNTR"/>
    <property type="match status" value="1"/>
</dbReference>
<gene>
    <name evidence="5" type="ORF">C8P69_109158</name>
</gene>
<dbReference type="AlphaFoldDB" id="A0A2T4YYT3"/>
<reference evidence="5 6" key="1">
    <citation type="submission" date="2018-04" db="EMBL/GenBank/DDBJ databases">
        <title>Genomic Encyclopedia of Archaeal and Bacterial Type Strains, Phase II (KMG-II): from individual species to whole genera.</title>
        <authorList>
            <person name="Goeker M."/>
        </authorList>
    </citation>
    <scope>NUCLEOTIDE SEQUENCE [LARGE SCALE GENOMIC DNA]</scope>
    <source>
        <strain evidence="5 6">DSM 25521</strain>
    </source>
</reference>
<dbReference type="InterPro" id="IPR000524">
    <property type="entry name" value="Tscrpt_reg_HTH_GntR"/>
</dbReference>
<dbReference type="Proteomes" id="UP000241808">
    <property type="component" value="Unassembled WGS sequence"/>
</dbReference>
<dbReference type="SMART" id="SM00895">
    <property type="entry name" value="FCD"/>
    <property type="match status" value="1"/>
</dbReference>
<keyword evidence="3" id="KW-0804">Transcription</keyword>
<sequence length="235" mass="26342">MTTATALPPVDPILTRSLREHVHERLRASIVAGRFPTGERLNERQLADMLGVSTTPVKDAIRMLEGEGLVRIEARRGVYVLFSARQAYEMALGRASLESVMAHIAAKTISMEQLANLSGLVNEMEHATAHGALEELVRLNESFHGAIHAASGCHYLERRLDGQRMYDTAQRLSLLSEPGQRQAGFVEHRDIYEALAARDPRLAETRMKRHILRSAREHVHLVFGDVLKDLDYDCD</sequence>
<evidence type="ECO:0000259" key="4">
    <source>
        <dbReference type="PROSITE" id="PS50949"/>
    </source>
</evidence>
<dbReference type="PANTHER" id="PTHR43537:SF24">
    <property type="entry name" value="GLUCONATE OPERON TRANSCRIPTIONAL REPRESSOR"/>
    <property type="match status" value="1"/>
</dbReference>
<proteinExistence type="predicted"/>
<evidence type="ECO:0000313" key="6">
    <source>
        <dbReference type="Proteomes" id="UP000241808"/>
    </source>
</evidence>
<dbReference type="Pfam" id="PF07729">
    <property type="entry name" value="FCD"/>
    <property type="match status" value="1"/>
</dbReference>
<dbReference type="InterPro" id="IPR008920">
    <property type="entry name" value="TF_FadR/GntR_C"/>
</dbReference>
<dbReference type="Gene3D" id="1.20.120.530">
    <property type="entry name" value="GntR ligand-binding domain-like"/>
    <property type="match status" value="1"/>
</dbReference>
<evidence type="ECO:0000256" key="1">
    <source>
        <dbReference type="ARBA" id="ARBA00023015"/>
    </source>
</evidence>
<dbReference type="InterPro" id="IPR036390">
    <property type="entry name" value="WH_DNA-bd_sf"/>
</dbReference>
<name>A0A2T4YYT3_9HYPH</name>
<dbReference type="PROSITE" id="PS50949">
    <property type="entry name" value="HTH_GNTR"/>
    <property type="match status" value="1"/>
</dbReference>
<dbReference type="RefSeq" id="WP_108179023.1">
    <property type="nucleotide sequence ID" value="NZ_PZZL01000009.1"/>
</dbReference>
<protein>
    <submittedName>
        <fullName evidence="5">DNA-binding GntR family transcriptional regulator</fullName>
    </submittedName>
</protein>
<comment type="caution">
    <text evidence="5">The sequence shown here is derived from an EMBL/GenBank/DDBJ whole genome shotgun (WGS) entry which is preliminary data.</text>
</comment>
<evidence type="ECO:0000313" key="5">
    <source>
        <dbReference type="EMBL" id="PTM51870.1"/>
    </source>
</evidence>
<keyword evidence="1" id="KW-0805">Transcription regulation</keyword>
<dbReference type="GO" id="GO:0003700">
    <property type="term" value="F:DNA-binding transcription factor activity"/>
    <property type="evidence" value="ECO:0007669"/>
    <property type="project" value="InterPro"/>
</dbReference>
<dbReference type="SUPFAM" id="SSF48008">
    <property type="entry name" value="GntR ligand-binding domain-like"/>
    <property type="match status" value="1"/>
</dbReference>
<dbReference type="PANTHER" id="PTHR43537">
    <property type="entry name" value="TRANSCRIPTIONAL REGULATOR, GNTR FAMILY"/>
    <property type="match status" value="1"/>
</dbReference>
<dbReference type="CDD" id="cd07377">
    <property type="entry name" value="WHTH_GntR"/>
    <property type="match status" value="1"/>
</dbReference>
<feature type="domain" description="HTH gntR-type" evidence="4">
    <location>
        <begin position="16"/>
        <end position="83"/>
    </location>
</feature>
<dbReference type="InterPro" id="IPR036388">
    <property type="entry name" value="WH-like_DNA-bd_sf"/>
</dbReference>
<evidence type="ECO:0000256" key="3">
    <source>
        <dbReference type="ARBA" id="ARBA00023163"/>
    </source>
</evidence>
<keyword evidence="6" id="KW-1185">Reference proteome</keyword>
<accession>A0A2T4YYT3</accession>
<dbReference type="Gene3D" id="1.10.10.10">
    <property type="entry name" value="Winged helix-like DNA-binding domain superfamily/Winged helix DNA-binding domain"/>
    <property type="match status" value="1"/>
</dbReference>
<dbReference type="SUPFAM" id="SSF46785">
    <property type="entry name" value="Winged helix' DNA-binding domain"/>
    <property type="match status" value="1"/>
</dbReference>
<keyword evidence="2 5" id="KW-0238">DNA-binding</keyword>
<organism evidence="5 6">
    <name type="scientific">Phreatobacter oligotrophus</name>
    <dbReference type="NCBI Taxonomy" id="1122261"/>
    <lineage>
        <taxon>Bacteria</taxon>
        <taxon>Pseudomonadati</taxon>
        <taxon>Pseudomonadota</taxon>
        <taxon>Alphaproteobacteria</taxon>
        <taxon>Hyphomicrobiales</taxon>
        <taxon>Phreatobacteraceae</taxon>
        <taxon>Phreatobacter</taxon>
    </lineage>
</organism>
<dbReference type="EMBL" id="PZZL01000009">
    <property type="protein sequence ID" value="PTM51870.1"/>
    <property type="molecule type" value="Genomic_DNA"/>
</dbReference>
<dbReference type="Pfam" id="PF00392">
    <property type="entry name" value="GntR"/>
    <property type="match status" value="1"/>
</dbReference>
<dbReference type="OrthoDB" id="7846328at2"/>
<dbReference type="InterPro" id="IPR011711">
    <property type="entry name" value="GntR_C"/>
</dbReference>
<dbReference type="GO" id="GO:0003677">
    <property type="term" value="F:DNA binding"/>
    <property type="evidence" value="ECO:0007669"/>
    <property type="project" value="UniProtKB-KW"/>
</dbReference>
<evidence type="ECO:0000256" key="2">
    <source>
        <dbReference type="ARBA" id="ARBA00023125"/>
    </source>
</evidence>